<reference evidence="5" key="1">
    <citation type="journal article" date="2020" name="Genome Biol.">
        <title>Gamete binning: chromosome-level and haplotype-resolved genome assembly enabled by high-throughput single-cell sequencing of gamete genomes.</title>
        <authorList>
            <person name="Campoy J.A."/>
            <person name="Sun H."/>
            <person name="Goel M."/>
            <person name="Jiao W.-B."/>
            <person name="Folz-Donahue K."/>
            <person name="Wang N."/>
            <person name="Rubio M."/>
            <person name="Liu C."/>
            <person name="Kukat C."/>
            <person name="Ruiz D."/>
            <person name="Huettel B."/>
            <person name="Schneeberger K."/>
        </authorList>
    </citation>
    <scope>NUCLEOTIDE SEQUENCE [LARGE SCALE GENOMIC DNA]</scope>
    <source>
        <strain evidence="5">cv. Rojo Pasion</strain>
    </source>
</reference>
<evidence type="ECO:0000313" key="3">
    <source>
        <dbReference type="EMBL" id="CAB4319956.1"/>
    </source>
</evidence>
<evidence type="ECO:0000313" key="2">
    <source>
        <dbReference type="EMBL" id="CAB4289540.1"/>
    </source>
</evidence>
<keyword evidence="1" id="KW-0812">Transmembrane</keyword>
<dbReference type="EMBL" id="CAEKKB010000008">
    <property type="protein sequence ID" value="CAB4319956.1"/>
    <property type="molecule type" value="Genomic_DNA"/>
</dbReference>
<protein>
    <submittedName>
        <fullName evidence="2">Uncharacterized protein</fullName>
    </submittedName>
</protein>
<sequence>MTVGRDQIGTGTVLLLVYRLSVEPIMSICALIISNLLTLDMCVSSLTLRSFQFVPSSAAGFDWEGEKGREMDDRCNVDLDFLLNDCGQRKPC</sequence>
<evidence type="ECO:0000313" key="4">
    <source>
        <dbReference type="Proteomes" id="UP000507222"/>
    </source>
</evidence>
<reference evidence="2 4" key="2">
    <citation type="submission" date="2020-05" db="EMBL/GenBank/DDBJ databases">
        <authorList>
            <person name="Campoy J."/>
            <person name="Schneeberger K."/>
            <person name="Spophaly S."/>
        </authorList>
    </citation>
    <scope>NUCLEOTIDE SEQUENCE [LARGE SCALE GENOMIC DNA]</scope>
    <source>
        <strain evidence="2">PruArmRojPasFocal</strain>
    </source>
</reference>
<dbReference type="EMBL" id="CAEKDK010000008">
    <property type="protein sequence ID" value="CAB4289540.1"/>
    <property type="molecule type" value="Genomic_DNA"/>
</dbReference>
<dbReference type="Proteomes" id="UP000507222">
    <property type="component" value="Unassembled WGS sequence"/>
</dbReference>
<gene>
    <name evidence="2" type="ORF">CURHAP_LOCUS48532</name>
    <name evidence="3" type="ORF">ORAREDHAP_LOCUS48053</name>
</gene>
<dbReference type="Proteomes" id="UP000507245">
    <property type="component" value="Unassembled WGS sequence"/>
</dbReference>
<keyword evidence="1" id="KW-0472">Membrane</keyword>
<proteinExistence type="predicted"/>
<keyword evidence="5" id="KW-1185">Reference proteome</keyword>
<keyword evidence="1" id="KW-1133">Transmembrane helix</keyword>
<organism evidence="2 4">
    <name type="scientific">Prunus armeniaca</name>
    <name type="common">Apricot</name>
    <name type="synonym">Armeniaca vulgaris</name>
    <dbReference type="NCBI Taxonomy" id="36596"/>
    <lineage>
        <taxon>Eukaryota</taxon>
        <taxon>Viridiplantae</taxon>
        <taxon>Streptophyta</taxon>
        <taxon>Embryophyta</taxon>
        <taxon>Tracheophyta</taxon>
        <taxon>Spermatophyta</taxon>
        <taxon>Magnoliopsida</taxon>
        <taxon>eudicotyledons</taxon>
        <taxon>Gunneridae</taxon>
        <taxon>Pentapetalae</taxon>
        <taxon>rosids</taxon>
        <taxon>fabids</taxon>
        <taxon>Rosales</taxon>
        <taxon>Rosaceae</taxon>
        <taxon>Amygdaloideae</taxon>
        <taxon>Amygdaleae</taxon>
        <taxon>Prunus</taxon>
    </lineage>
</organism>
<feature type="transmembrane region" description="Helical" evidence="1">
    <location>
        <begin position="25"/>
        <end position="48"/>
    </location>
</feature>
<name>A0A6J5VKA8_PRUAR</name>
<accession>A0A6J5VKA8</accession>
<dbReference type="AlphaFoldDB" id="A0A6J5VKA8"/>
<evidence type="ECO:0000313" key="5">
    <source>
        <dbReference type="Proteomes" id="UP000507245"/>
    </source>
</evidence>
<evidence type="ECO:0000256" key="1">
    <source>
        <dbReference type="SAM" id="Phobius"/>
    </source>
</evidence>